<keyword evidence="2" id="KW-1185">Reference proteome</keyword>
<protein>
    <submittedName>
        <fullName evidence="1">Uncharacterized protein</fullName>
    </submittedName>
</protein>
<evidence type="ECO:0000313" key="2">
    <source>
        <dbReference type="Proteomes" id="UP001163603"/>
    </source>
</evidence>
<reference evidence="2" key="1">
    <citation type="journal article" date="2023" name="G3 (Bethesda)">
        <title>Genome assembly and association tests identify interacting loci associated with vigor, precocity, and sex in interspecific pistachio rootstocks.</title>
        <authorList>
            <person name="Palmer W."/>
            <person name="Jacygrad E."/>
            <person name="Sagayaradj S."/>
            <person name="Cavanaugh K."/>
            <person name="Han R."/>
            <person name="Bertier L."/>
            <person name="Beede B."/>
            <person name="Kafkas S."/>
            <person name="Golino D."/>
            <person name="Preece J."/>
            <person name="Michelmore R."/>
        </authorList>
    </citation>
    <scope>NUCLEOTIDE SEQUENCE [LARGE SCALE GENOMIC DNA]</scope>
</reference>
<gene>
    <name evidence="1" type="ORF">Pint_04084</name>
</gene>
<name>A0ACC0Z2S6_9ROSI</name>
<evidence type="ECO:0000313" key="1">
    <source>
        <dbReference type="EMBL" id="KAJ0045099.1"/>
    </source>
</evidence>
<accession>A0ACC0Z2S6</accession>
<dbReference type="Proteomes" id="UP001163603">
    <property type="component" value="Chromosome 3"/>
</dbReference>
<organism evidence="1 2">
    <name type="scientific">Pistacia integerrima</name>
    <dbReference type="NCBI Taxonomy" id="434235"/>
    <lineage>
        <taxon>Eukaryota</taxon>
        <taxon>Viridiplantae</taxon>
        <taxon>Streptophyta</taxon>
        <taxon>Embryophyta</taxon>
        <taxon>Tracheophyta</taxon>
        <taxon>Spermatophyta</taxon>
        <taxon>Magnoliopsida</taxon>
        <taxon>eudicotyledons</taxon>
        <taxon>Gunneridae</taxon>
        <taxon>Pentapetalae</taxon>
        <taxon>rosids</taxon>
        <taxon>malvids</taxon>
        <taxon>Sapindales</taxon>
        <taxon>Anacardiaceae</taxon>
        <taxon>Pistacia</taxon>
    </lineage>
</organism>
<sequence length="553" mass="60508">MDKRLGLFFDTLSPTFFHPFTKPQLNSNSSSFQFNTIKKNLTMDVHAAAPDRILIDSAGGDGDSEKRVVNEMNFFAADDHKETSSSLDVKKEIASVPDRDAQEIKLDINTGLNLSTTSTSSKTDQMAVLRADLNKMNVENQRLKSLLNQANNDYRALQMHLYTFMQRQHLLKAGNSQSPEMVKRNEGVTVAKQFMDLGQAEKDNHEIVQSSSENTRSQEFPISPENIIVESMETPKINNNSNEIVALDRLDNREESSERAHTSGWISNKVPKFNSSRDVEHASQTMTSMIRKARVSVRARSEAAMIADGCQWRKYGQKMAKGNPCPRAYYRCTMASGCPVRKQVQRCAQDRTVLITTYEGNHNHPLPPAAMSMASTTSAAASMLLSGSMPSADGMMSSHFSNLSKTALPFSPSLASLSASAPFPTVTLDLTRLNPNNPSQFQPPLSQVHAASQNLPLNSVTMPHVFGQVNNESNNFLGLLRSLGVETPHSPQNQMQAPAANDTISAATAAITSDPSFTAALVAAITSIIGNSHQNQHNGNNSTSTRNNSDTNS</sequence>
<proteinExistence type="predicted"/>
<comment type="caution">
    <text evidence="1">The sequence shown here is derived from an EMBL/GenBank/DDBJ whole genome shotgun (WGS) entry which is preliminary data.</text>
</comment>
<dbReference type="EMBL" id="CM047738">
    <property type="protein sequence ID" value="KAJ0045099.1"/>
    <property type="molecule type" value="Genomic_DNA"/>
</dbReference>